<dbReference type="Proteomes" id="UP000530403">
    <property type="component" value="Unassembled WGS sequence"/>
</dbReference>
<evidence type="ECO:0000313" key="4">
    <source>
        <dbReference type="Proteomes" id="UP000498980"/>
    </source>
</evidence>
<evidence type="ECO:0000313" key="3">
    <source>
        <dbReference type="EMBL" id="NYE41054.1"/>
    </source>
</evidence>
<evidence type="ECO:0000256" key="1">
    <source>
        <dbReference type="SAM" id="SignalP"/>
    </source>
</evidence>
<dbReference type="AlphaFoldDB" id="A0A7J0C4E2"/>
<sequence length="132" mass="13444">MATRHHRHQRIALAVTAGLLTLTTAVGCSALDKAMDCVQTADAIATSVSKLQQAVSTASEDPTQASEALDEIDKELKSLGGKTDNADLSAAVDDLQAGVTNVRGAIESGDATPDITPVTNAATEIGKVCTPG</sequence>
<name>A0A7J0C4E2_9ACTN</name>
<protein>
    <submittedName>
        <fullName evidence="3">Putative phage infection (PIP) family protein YhgE</fullName>
    </submittedName>
</protein>
<keyword evidence="4" id="KW-1185">Reference proteome</keyword>
<evidence type="ECO:0000313" key="2">
    <source>
        <dbReference type="EMBL" id="GFM97382.1"/>
    </source>
</evidence>
<dbReference type="EMBL" id="BLWC01000001">
    <property type="protein sequence ID" value="GFM97382.1"/>
    <property type="molecule type" value="Genomic_DNA"/>
</dbReference>
<evidence type="ECO:0000313" key="5">
    <source>
        <dbReference type="Proteomes" id="UP000530403"/>
    </source>
</evidence>
<dbReference type="Proteomes" id="UP000498980">
    <property type="component" value="Unassembled WGS sequence"/>
</dbReference>
<organism evidence="2 4">
    <name type="scientific">Streptomyces fulvorobeus</name>
    <dbReference type="NCBI Taxonomy" id="284028"/>
    <lineage>
        <taxon>Bacteria</taxon>
        <taxon>Bacillati</taxon>
        <taxon>Actinomycetota</taxon>
        <taxon>Actinomycetes</taxon>
        <taxon>Kitasatosporales</taxon>
        <taxon>Streptomycetaceae</taxon>
        <taxon>Streptomyces</taxon>
    </lineage>
</organism>
<dbReference type="PROSITE" id="PS51257">
    <property type="entry name" value="PROKAR_LIPOPROTEIN"/>
    <property type="match status" value="1"/>
</dbReference>
<keyword evidence="1" id="KW-0732">Signal</keyword>
<proteinExistence type="predicted"/>
<dbReference type="RefSeq" id="WP_173313428.1">
    <property type="nucleotide sequence ID" value="NZ_BAAAUE010000007.1"/>
</dbReference>
<dbReference type="EMBL" id="JACCCF010000001">
    <property type="protein sequence ID" value="NYE41054.1"/>
    <property type="molecule type" value="Genomic_DNA"/>
</dbReference>
<feature type="chain" id="PRO_5036204761" evidence="1">
    <location>
        <begin position="31"/>
        <end position="132"/>
    </location>
</feature>
<accession>A0A7J0C4E2</accession>
<comment type="caution">
    <text evidence="2">The sequence shown here is derived from an EMBL/GenBank/DDBJ whole genome shotgun (WGS) entry which is preliminary data.</text>
</comment>
<reference evidence="3 5" key="2">
    <citation type="submission" date="2020-07" db="EMBL/GenBank/DDBJ databases">
        <title>Sequencing the genomes of 1000 actinobacteria strains.</title>
        <authorList>
            <person name="Klenk H.-P."/>
        </authorList>
    </citation>
    <scope>NUCLEOTIDE SEQUENCE [LARGE SCALE GENOMIC DNA]</scope>
    <source>
        <strain evidence="3 5">DSM 41455</strain>
    </source>
</reference>
<feature type="signal peptide" evidence="1">
    <location>
        <begin position="1"/>
        <end position="30"/>
    </location>
</feature>
<reference evidence="2 4" key="1">
    <citation type="submission" date="2020-05" db="EMBL/GenBank/DDBJ databases">
        <title>Whole genome shotgun sequence of Streptomyces fulvorobeus NBRC 15897.</title>
        <authorList>
            <person name="Komaki H."/>
            <person name="Tamura T."/>
        </authorList>
    </citation>
    <scope>NUCLEOTIDE SEQUENCE [LARGE SCALE GENOMIC DNA]</scope>
    <source>
        <strain evidence="2 4">NBRC 15897</strain>
    </source>
</reference>
<gene>
    <name evidence="3" type="ORF">HEB29_002065</name>
    <name evidence="2" type="ORF">Sfulv_21930</name>
</gene>